<dbReference type="Pfam" id="PF12833">
    <property type="entry name" value="HTH_18"/>
    <property type="match status" value="1"/>
</dbReference>
<evidence type="ECO:0000313" key="6">
    <source>
        <dbReference type="Proteomes" id="UP000256977"/>
    </source>
</evidence>
<evidence type="ECO:0000313" key="5">
    <source>
        <dbReference type="EMBL" id="RED64553.1"/>
    </source>
</evidence>
<dbReference type="GO" id="GO:0043565">
    <property type="term" value="F:sequence-specific DNA binding"/>
    <property type="evidence" value="ECO:0007669"/>
    <property type="project" value="InterPro"/>
</dbReference>
<dbReference type="PRINTS" id="PR00032">
    <property type="entry name" value="HTHARAC"/>
</dbReference>
<dbReference type="Gene3D" id="2.60.120.10">
    <property type="entry name" value="Jelly Rolls"/>
    <property type="match status" value="1"/>
</dbReference>
<accession>A0A3D9IS03</accession>
<dbReference type="EMBL" id="QRDZ01000022">
    <property type="protein sequence ID" value="RED64553.1"/>
    <property type="molecule type" value="Genomic_DNA"/>
</dbReference>
<keyword evidence="3" id="KW-0804">Transcription</keyword>
<sequence length="252" mass="29027">MNCSFDLFFAAERDAESYIDFHSHGGFEIVFYASGNGTTTIGNHTYSYSSGQFTVIPPGHKHDEYRRDKTKVMFVNFSYDQVPIHLQTGLYRDDPDGRIHDLLEKMAAELQSKNSFYHLKLNCLLTELIIEVGRIIGGDAPNETLEIDEKLRYAQNYIEQYNCDKVDFADLAETLGYSYHYFRHQFKEKTGYSPIQYVIRKRIDQAKKRLAGSSDSVTTIAMECGFSTPPQFCMLFKKYVGTSPQQYRNSKV</sequence>
<keyword evidence="2 5" id="KW-0238">DNA-binding</keyword>
<gene>
    <name evidence="5" type="ORF">DFP98_122106</name>
</gene>
<evidence type="ECO:0000259" key="4">
    <source>
        <dbReference type="PROSITE" id="PS01124"/>
    </source>
</evidence>
<dbReference type="SUPFAM" id="SSF46689">
    <property type="entry name" value="Homeodomain-like"/>
    <property type="match status" value="2"/>
</dbReference>
<comment type="caution">
    <text evidence="5">The sequence shown here is derived from an EMBL/GenBank/DDBJ whole genome shotgun (WGS) entry which is preliminary data.</text>
</comment>
<evidence type="ECO:0000256" key="3">
    <source>
        <dbReference type="ARBA" id="ARBA00023163"/>
    </source>
</evidence>
<dbReference type="RefSeq" id="WP_181917925.1">
    <property type="nucleotide sequence ID" value="NZ_QRDZ01000022.1"/>
</dbReference>
<evidence type="ECO:0000256" key="1">
    <source>
        <dbReference type="ARBA" id="ARBA00023015"/>
    </source>
</evidence>
<keyword evidence="6" id="KW-1185">Reference proteome</keyword>
<dbReference type="InterPro" id="IPR014710">
    <property type="entry name" value="RmlC-like_jellyroll"/>
</dbReference>
<dbReference type="SUPFAM" id="SSF51215">
    <property type="entry name" value="Regulatory protein AraC"/>
    <property type="match status" value="1"/>
</dbReference>
<dbReference type="InterPro" id="IPR003313">
    <property type="entry name" value="AraC-bd"/>
</dbReference>
<dbReference type="InterPro" id="IPR037923">
    <property type="entry name" value="HTH-like"/>
</dbReference>
<name>A0A3D9IS03_9BACL</name>
<dbReference type="PROSITE" id="PS00041">
    <property type="entry name" value="HTH_ARAC_FAMILY_1"/>
    <property type="match status" value="1"/>
</dbReference>
<dbReference type="SMART" id="SM00342">
    <property type="entry name" value="HTH_ARAC"/>
    <property type="match status" value="1"/>
</dbReference>
<dbReference type="InterPro" id="IPR018060">
    <property type="entry name" value="HTH_AraC"/>
</dbReference>
<dbReference type="Proteomes" id="UP000256977">
    <property type="component" value="Unassembled WGS sequence"/>
</dbReference>
<organism evidence="5 6">
    <name type="scientific">Cohnella phaseoli</name>
    <dbReference type="NCBI Taxonomy" id="456490"/>
    <lineage>
        <taxon>Bacteria</taxon>
        <taxon>Bacillati</taxon>
        <taxon>Bacillota</taxon>
        <taxon>Bacilli</taxon>
        <taxon>Bacillales</taxon>
        <taxon>Paenibacillaceae</taxon>
        <taxon>Cohnella</taxon>
    </lineage>
</organism>
<dbReference type="PROSITE" id="PS01124">
    <property type="entry name" value="HTH_ARAC_FAMILY_2"/>
    <property type="match status" value="1"/>
</dbReference>
<proteinExistence type="predicted"/>
<feature type="domain" description="HTH araC/xylS-type" evidence="4">
    <location>
        <begin position="152"/>
        <end position="250"/>
    </location>
</feature>
<reference evidence="5 6" key="1">
    <citation type="submission" date="2018-07" db="EMBL/GenBank/DDBJ databases">
        <title>Genomic Encyclopedia of Type Strains, Phase III (KMG-III): the genomes of soil and plant-associated and newly described type strains.</title>
        <authorList>
            <person name="Whitman W."/>
        </authorList>
    </citation>
    <scope>NUCLEOTIDE SEQUENCE [LARGE SCALE GENOMIC DNA]</scope>
    <source>
        <strain evidence="5 6">CECT 7287</strain>
    </source>
</reference>
<dbReference type="GO" id="GO:0003700">
    <property type="term" value="F:DNA-binding transcription factor activity"/>
    <property type="evidence" value="ECO:0007669"/>
    <property type="project" value="InterPro"/>
</dbReference>
<evidence type="ECO:0000256" key="2">
    <source>
        <dbReference type="ARBA" id="ARBA00023125"/>
    </source>
</evidence>
<dbReference type="AlphaFoldDB" id="A0A3D9IS03"/>
<dbReference type="Gene3D" id="1.10.10.60">
    <property type="entry name" value="Homeodomain-like"/>
    <property type="match status" value="2"/>
</dbReference>
<keyword evidence="1" id="KW-0805">Transcription regulation</keyword>
<dbReference type="PANTHER" id="PTHR43280:SF2">
    <property type="entry name" value="HTH-TYPE TRANSCRIPTIONAL REGULATOR EXSA"/>
    <property type="match status" value="1"/>
</dbReference>
<dbReference type="InterPro" id="IPR018062">
    <property type="entry name" value="HTH_AraC-typ_CS"/>
</dbReference>
<dbReference type="Pfam" id="PF02311">
    <property type="entry name" value="AraC_binding"/>
    <property type="match status" value="1"/>
</dbReference>
<dbReference type="InterPro" id="IPR009057">
    <property type="entry name" value="Homeodomain-like_sf"/>
</dbReference>
<protein>
    <submittedName>
        <fullName evidence="5">AraC-like DNA-binding protein</fullName>
    </submittedName>
</protein>
<dbReference type="PANTHER" id="PTHR43280">
    <property type="entry name" value="ARAC-FAMILY TRANSCRIPTIONAL REGULATOR"/>
    <property type="match status" value="1"/>
</dbReference>
<dbReference type="InterPro" id="IPR020449">
    <property type="entry name" value="Tscrpt_reg_AraC-type_HTH"/>
</dbReference>